<name>A0AAD3XT85_NEPGR</name>
<protein>
    <submittedName>
        <fullName evidence="1">Uncharacterized protein</fullName>
    </submittedName>
</protein>
<accession>A0AAD3XT85</accession>
<dbReference type="Proteomes" id="UP001279734">
    <property type="component" value="Unassembled WGS sequence"/>
</dbReference>
<dbReference type="AlphaFoldDB" id="A0AAD3XT85"/>
<comment type="caution">
    <text evidence="1">The sequence shown here is derived from an EMBL/GenBank/DDBJ whole genome shotgun (WGS) entry which is preliminary data.</text>
</comment>
<evidence type="ECO:0000313" key="2">
    <source>
        <dbReference type="Proteomes" id="UP001279734"/>
    </source>
</evidence>
<organism evidence="1 2">
    <name type="scientific">Nepenthes gracilis</name>
    <name type="common">Slender pitcher plant</name>
    <dbReference type="NCBI Taxonomy" id="150966"/>
    <lineage>
        <taxon>Eukaryota</taxon>
        <taxon>Viridiplantae</taxon>
        <taxon>Streptophyta</taxon>
        <taxon>Embryophyta</taxon>
        <taxon>Tracheophyta</taxon>
        <taxon>Spermatophyta</taxon>
        <taxon>Magnoliopsida</taxon>
        <taxon>eudicotyledons</taxon>
        <taxon>Gunneridae</taxon>
        <taxon>Pentapetalae</taxon>
        <taxon>Caryophyllales</taxon>
        <taxon>Nepenthaceae</taxon>
        <taxon>Nepenthes</taxon>
    </lineage>
</organism>
<dbReference type="EMBL" id="BSYO01000015">
    <property type="protein sequence ID" value="GMH15481.1"/>
    <property type="molecule type" value="Genomic_DNA"/>
</dbReference>
<keyword evidence="2" id="KW-1185">Reference proteome</keyword>
<gene>
    <name evidence="1" type="ORF">Nepgr_017322</name>
</gene>
<reference evidence="1" key="1">
    <citation type="submission" date="2023-05" db="EMBL/GenBank/DDBJ databases">
        <title>Nepenthes gracilis genome sequencing.</title>
        <authorList>
            <person name="Fukushima K."/>
        </authorList>
    </citation>
    <scope>NUCLEOTIDE SEQUENCE</scope>
    <source>
        <strain evidence="1">SING2019-196</strain>
    </source>
</reference>
<evidence type="ECO:0000313" key="1">
    <source>
        <dbReference type="EMBL" id="GMH15481.1"/>
    </source>
</evidence>
<proteinExistence type="predicted"/>
<sequence length="116" mass="13368">MCHGYRSTRCRRNDPRIEHGRCDCQIEDIESRADAPVKEWCPTPPPPPLLQIEPHVGSSSNQKKQRIGSSHDFILTIAMMLRINVKEICHELSRSVTIDLQTSLLSWTIYLVRLMD</sequence>